<keyword evidence="2" id="KW-0809">Transit peptide</keyword>
<dbReference type="GO" id="GO:0005759">
    <property type="term" value="C:mitochondrial matrix"/>
    <property type="evidence" value="ECO:0007669"/>
    <property type="project" value="TreeGrafter"/>
</dbReference>
<dbReference type="InterPro" id="IPR027266">
    <property type="entry name" value="TrmE/GcvT-like"/>
</dbReference>
<accession>A0A380TGI4</accession>
<evidence type="ECO:0000256" key="1">
    <source>
        <dbReference type="ARBA" id="ARBA00004173"/>
    </source>
</evidence>
<dbReference type="SUPFAM" id="SSF103025">
    <property type="entry name" value="Folate-binding domain"/>
    <property type="match status" value="1"/>
</dbReference>
<proteinExistence type="predicted"/>
<evidence type="ECO:0000256" key="3">
    <source>
        <dbReference type="ARBA" id="ARBA00023128"/>
    </source>
</evidence>
<gene>
    <name evidence="5" type="ORF">DF3PB_3360006</name>
</gene>
<dbReference type="InterPro" id="IPR045179">
    <property type="entry name" value="YgfZ/GcvT"/>
</dbReference>
<dbReference type="InterPro" id="IPR017703">
    <property type="entry name" value="YgfZ/GCV_T_CS"/>
</dbReference>
<dbReference type="NCBIfam" id="TIGR03317">
    <property type="entry name" value="ygfZ_signature"/>
    <property type="match status" value="1"/>
</dbReference>
<evidence type="ECO:0000256" key="2">
    <source>
        <dbReference type="ARBA" id="ARBA00022946"/>
    </source>
</evidence>
<organism evidence="5">
    <name type="scientific">metagenome</name>
    <dbReference type="NCBI Taxonomy" id="256318"/>
    <lineage>
        <taxon>unclassified sequences</taxon>
        <taxon>metagenomes</taxon>
    </lineage>
</organism>
<evidence type="ECO:0000259" key="4">
    <source>
        <dbReference type="Pfam" id="PF25455"/>
    </source>
</evidence>
<comment type="subcellular location">
    <subcellularLocation>
        <location evidence="1">Mitochondrion</location>
    </subcellularLocation>
</comment>
<sequence>MTVPKALRLDDRSIISVAGEDRLSFLQGLVSNDVRQVTDGGAIYAALLTPQGKYLFDFFIVGAGDALWLDCEAARAEALARRLGIYRLRARVTITPMAHAISVVAGFGTGAAAAVGLGGADPGAAAALSSGFVFLDPRLPAAGIRCLLPSTDVPAFLAGHDFGQASRDDFDRHRLSLGLPDGSRDLIVERSLLLECGFDELNGINWNKGCYVGQEVTARSKHRGLTRKRLVPARITGPLPAPGTPIRQAERTVGEIRSGVDGLALALLQLDALALAQEGCPDSELWAGESRVVADVPTWVHLVADRPHHPGLSR</sequence>
<reference evidence="5" key="1">
    <citation type="submission" date="2018-07" db="EMBL/GenBank/DDBJ databases">
        <authorList>
            <person name="Quirk P.G."/>
            <person name="Krulwich T.A."/>
        </authorList>
    </citation>
    <scope>NUCLEOTIDE SEQUENCE</scope>
</reference>
<dbReference type="PANTHER" id="PTHR22602">
    <property type="entry name" value="TRANSFERASE CAF17, MITOCHONDRIAL-RELATED"/>
    <property type="match status" value="1"/>
</dbReference>
<evidence type="ECO:0000313" key="5">
    <source>
        <dbReference type="EMBL" id="SUS06841.1"/>
    </source>
</evidence>
<dbReference type="InterPro" id="IPR057460">
    <property type="entry name" value="CAF17_C"/>
</dbReference>
<keyword evidence="3" id="KW-0496">Mitochondrion</keyword>
<dbReference type="EMBL" id="UIDG01000264">
    <property type="protein sequence ID" value="SUS06841.1"/>
    <property type="molecule type" value="Genomic_DNA"/>
</dbReference>
<name>A0A380TGI4_9ZZZZ</name>
<feature type="domain" description="CAF17 C-terminal" evidence="4">
    <location>
        <begin position="227"/>
        <end position="301"/>
    </location>
</feature>
<protein>
    <submittedName>
        <fullName evidence="5">Glycine cleavage system protein T</fullName>
    </submittedName>
</protein>
<dbReference type="Gene3D" id="3.30.1360.120">
    <property type="entry name" value="Probable tRNA modification gtpase trme, domain 1"/>
    <property type="match status" value="1"/>
</dbReference>
<dbReference type="AlphaFoldDB" id="A0A380TGI4"/>
<dbReference type="GO" id="GO:0016226">
    <property type="term" value="P:iron-sulfur cluster assembly"/>
    <property type="evidence" value="ECO:0007669"/>
    <property type="project" value="TreeGrafter"/>
</dbReference>
<dbReference type="Pfam" id="PF25455">
    <property type="entry name" value="Beta-barrel_CAF17_C"/>
    <property type="match status" value="1"/>
</dbReference>
<dbReference type="PANTHER" id="PTHR22602:SF0">
    <property type="entry name" value="TRANSFERASE CAF17, MITOCHONDRIAL-RELATED"/>
    <property type="match status" value="1"/>
</dbReference>